<name>A0ABQ1I8G4_9ALTE</name>
<dbReference type="Gene3D" id="2.160.10.10">
    <property type="entry name" value="Hexapeptide repeat proteins"/>
    <property type="match status" value="1"/>
</dbReference>
<sequence length="199" mass="21970">MPNKLQQPEYSVMSSALEQMRAGQRYNINDPQLVEIRDTTRDRTALYNQLPRREREQQRKLLALIFGQIGEDVHMEKSIHIDYGINTRIGSHVFINFNFTLLDCAPVSIGNHVFIGPNVQLYTAHHPLDATTRKQHIGFAEPINIGNDVWIGGNCVILPGVNIGDGAVIGAGSVVTKDIPSNSIAVGNPCRVQKSCPSS</sequence>
<evidence type="ECO:0000259" key="3">
    <source>
        <dbReference type="SMART" id="SM01266"/>
    </source>
</evidence>
<evidence type="ECO:0000256" key="2">
    <source>
        <dbReference type="ARBA" id="ARBA00022679"/>
    </source>
</evidence>
<feature type="domain" description="Maltose/galactoside acetyltransferase" evidence="3">
    <location>
        <begin position="17"/>
        <end position="71"/>
    </location>
</feature>
<comment type="caution">
    <text evidence="4">The sequence shown here is derived from an EMBL/GenBank/DDBJ whole genome shotgun (WGS) entry which is preliminary data.</text>
</comment>
<dbReference type="Pfam" id="PF12464">
    <property type="entry name" value="Mac"/>
    <property type="match status" value="1"/>
</dbReference>
<evidence type="ECO:0000256" key="1">
    <source>
        <dbReference type="ARBA" id="ARBA00007274"/>
    </source>
</evidence>
<dbReference type="InterPro" id="IPR001451">
    <property type="entry name" value="Hexapep"/>
</dbReference>
<dbReference type="Pfam" id="PF00132">
    <property type="entry name" value="Hexapep"/>
    <property type="match status" value="1"/>
</dbReference>
<proteinExistence type="inferred from homology"/>
<dbReference type="InterPro" id="IPR051159">
    <property type="entry name" value="Hexapeptide_acetyltransf"/>
</dbReference>
<dbReference type="InterPro" id="IPR024688">
    <property type="entry name" value="Mac_dom"/>
</dbReference>
<keyword evidence="5" id="KW-1185">Reference proteome</keyword>
<dbReference type="PANTHER" id="PTHR23416:SF23">
    <property type="entry name" value="ACETYLTRANSFERASE C18B11.09C-RELATED"/>
    <property type="match status" value="1"/>
</dbReference>
<dbReference type="InterPro" id="IPR011004">
    <property type="entry name" value="Trimer_LpxA-like_sf"/>
</dbReference>
<organism evidence="4 5">
    <name type="scientific">Agarivorans gilvus</name>
    <dbReference type="NCBI Taxonomy" id="680279"/>
    <lineage>
        <taxon>Bacteria</taxon>
        <taxon>Pseudomonadati</taxon>
        <taxon>Pseudomonadota</taxon>
        <taxon>Gammaproteobacteria</taxon>
        <taxon>Alteromonadales</taxon>
        <taxon>Alteromonadaceae</taxon>
        <taxon>Agarivorans</taxon>
    </lineage>
</organism>
<dbReference type="Proteomes" id="UP000651977">
    <property type="component" value="Unassembled WGS sequence"/>
</dbReference>
<comment type="similarity">
    <text evidence="1">Belongs to the transferase hexapeptide repeat family.</text>
</comment>
<reference evidence="5" key="1">
    <citation type="journal article" date="2019" name="Int. J. Syst. Evol. Microbiol.">
        <title>The Global Catalogue of Microorganisms (GCM) 10K type strain sequencing project: providing services to taxonomists for standard genome sequencing and annotation.</title>
        <authorList>
            <consortium name="The Broad Institute Genomics Platform"/>
            <consortium name="The Broad Institute Genome Sequencing Center for Infectious Disease"/>
            <person name="Wu L."/>
            <person name="Ma J."/>
        </authorList>
    </citation>
    <scope>NUCLEOTIDE SEQUENCE [LARGE SCALE GENOMIC DNA]</scope>
    <source>
        <strain evidence="5">CGMCC 1.10131</strain>
    </source>
</reference>
<dbReference type="SUPFAM" id="SSF51161">
    <property type="entry name" value="Trimeric LpxA-like enzymes"/>
    <property type="match status" value="1"/>
</dbReference>
<dbReference type="PANTHER" id="PTHR23416">
    <property type="entry name" value="SIALIC ACID SYNTHASE-RELATED"/>
    <property type="match status" value="1"/>
</dbReference>
<keyword evidence="2" id="KW-0808">Transferase</keyword>
<accession>A0ABQ1I8G4</accession>
<dbReference type="CDD" id="cd03357">
    <property type="entry name" value="LbH_MAT_GAT"/>
    <property type="match status" value="1"/>
</dbReference>
<evidence type="ECO:0000313" key="5">
    <source>
        <dbReference type="Proteomes" id="UP000651977"/>
    </source>
</evidence>
<evidence type="ECO:0000313" key="4">
    <source>
        <dbReference type="EMBL" id="GGB18978.1"/>
    </source>
</evidence>
<dbReference type="SMART" id="SM01266">
    <property type="entry name" value="Mac"/>
    <property type="match status" value="1"/>
</dbReference>
<dbReference type="EMBL" id="BMDY01000028">
    <property type="protein sequence ID" value="GGB18978.1"/>
    <property type="molecule type" value="Genomic_DNA"/>
</dbReference>
<protein>
    <submittedName>
        <fullName evidence="4">Maltose O-acetyltransferase</fullName>
    </submittedName>
</protein>
<gene>
    <name evidence="4" type="primary">maa</name>
    <name evidence="4" type="ORF">GCM10007414_35490</name>
</gene>